<accession>A0ACC2JRI7</accession>
<dbReference type="Proteomes" id="UP001153332">
    <property type="component" value="Unassembled WGS sequence"/>
</dbReference>
<evidence type="ECO:0000313" key="1">
    <source>
        <dbReference type="EMBL" id="KAJ8129969.1"/>
    </source>
</evidence>
<evidence type="ECO:0000313" key="2">
    <source>
        <dbReference type="Proteomes" id="UP001153332"/>
    </source>
</evidence>
<name>A0ACC2JRI7_9PEZI</name>
<dbReference type="EMBL" id="JAPUUL010000614">
    <property type="protein sequence ID" value="KAJ8129969.1"/>
    <property type="molecule type" value="Genomic_DNA"/>
</dbReference>
<organism evidence="1 2">
    <name type="scientific">Lasiodiplodia mahajangana</name>
    <dbReference type="NCBI Taxonomy" id="1108764"/>
    <lineage>
        <taxon>Eukaryota</taxon>
        <taxon>Fungi</taxon>
        <taxon>Dikarya</taxon>
        <taxon>Ascomycota</taxon>
        <taxon>Pezizomycotina</taxon>
        <taxon>Dothideomycetes</taxon>
        <taxon>Dothideomycetes incertae sedis</taxon>
        <taxon>Botryosphaeriales</taxon>
        <taxon>Botryosphaeriaceae</taxon>
        <taxon>Lasiodiplodia</taxon>
    </lineage>
</organism>
<gene>
    <name evidence="1" type="ORF">O1611_g3661</name>
</gene>
<sequence>MESLSIAVIGANGVGKSHFIRSAMSLPPSPKPLPPSPDPKPITARIVVDNVPYTVALFELDLQYFESEYFGGQYRQVKWPKQMNGTILPRVHGALFLYDVMNRESINYLPETLNALVNSSLPAVLVATKCDNPESTRHIDADAVAAACKSCLASFKTSIDKPETIRMALSTLLRAMILGTQEHENSEMTGLRRRAASEAAHLDAPTESLSRPISQHSRHSRASSDMSLLRGYLATQENSDYRHSRIPRVDLLGGQIPDEYGSTQTVHSMLRSPGVRLDQAQHIYVEIEESDGESLRYSDDIPLLQRGDEPLFDRSPKRPGLTFAELVDRLLAPKLSRADQNFAGVFLCLYRKFATPGELFSAILARLDAIKDDKSIHYLTKTTTQLRIIEAVAKWVATYPNDFARPAIKRRLDELITHLSAEPIFSAAALQMRKTLEDSVIEDDDTGWVKSEAEDSEAENESSTAVPREGARQGNDLQASMSSLNIGNPNPSASSLVPSSMGANSKTHSFQFHLYEDYEREAATMTPSYTLPLTKFRYHIFMDMANDDIADEMTRIDWVMFSSIRIRDLVRHVSLSPEQKEKCKAMRNVNRMISHFNHIATWVSNMVLMRDKAKHRAQMLEKFMHIALKLRQLNNYNGLAAVLAGINGTSILRLTQTRALVPAEVQKRFARLVLLMGTQKGYFAYRLAWENSPLPRIPFIPLHRKDLVSAEEGSITFVGPQGDRLNWKKFEVLGEVILPIMKSQSTPYPNLSRHDEARELILDCLMPTDEDDIYQRSVQVESGSGIAVDPSKKKFPCGVLWDPGEPDGGDVILSFGGAVATVVPLTWVRYLFPSKLLLLLPSSTAKYLPTSYIFLRRICALVVALDKPLHLRLLSKMVVVDSYEYLTEEEKRLEDDRTRTKYWKQWGPYVAERQWATVREDYSADGDAWSHFTHDQARSRAFRWGEDGIAGVSDTHGLQNVAFAFWNEEDAFLKERLFGLSNPQGNHGESIKEAHFHLDNTPHSYMKYLYKYPQRAFPYEDLLKENARRSRKDNEYQLVDTGIFKDDRYWDIVIETAKEDDDPQELLFRVTAWNRGPDPAPLHIIPHVWFRNTWAWGRESEDKKPSISEAAENLVRSKHYKLGERYVSLSPSPGVGVSGEDVQPELLFTDNDTNLDLLYGQENKAPYVKDAFHRYIVNGEKTAVNPDKTGTKCAAWFSFNDSGGVGPGECAVVRFRLSRKGEAYFDEGEFDDIIEKRKEEADDFYYRISPLPMSEDLRNIQRQAFAGMMWCKQYYQFIWDQWATGDPSQPPPPPERKEVRNSQWKHLYIDDILSMPDSWEYPFFAAWDSAFHCIPLAMIDPDFAKKQIDLFTREWYCHPNGQLPAYEWNFGDVNPPVHAWATFRVFKIERKIYGRQDLDFLERVFQKLLLNFTWWVNRKDQDGKNVFEGGFLGLDNIGLFNRSEPLPTGGVLEQADSTGWMAFYCLSMLNIALELAKHRRTYEDIASKFFEHFILISDAMTFKSGKDEKSLWNEEDGFYYDAISWGGPWIQQLPVRSLVGLIPLYATMTLEPELINKLPSFKKRVNWFMENRCDIAERNMASIRKRGTGDRILLAMVSKDRLEKILKRMLDENEFFSDHGIRSLSRYHKDHPYSMDVNGQKFTVGYVSGDSDSGLFGGNSNWRGPIWLCVNFLLVEALQRFYLFYGPGFKVECPTGSGDYMHLGHVSEEIQHRLQHMFARGDDGRRSINAGSDLLDFDPHWRDNIWFYEFFDGDSGRGLGASHQCGWTGLIARMIHDTGINCRLPQTPRTPSVGMAHYFDDTLHRHIHLNNSKPQKPHMRRSSTARSIGARSDFDTSINGEEFEARSVLPDDPEREAQRKEADAHLHQYISDQLQRVIDDDEHNGVDREEYEAYA</sequence>
<reference evidence="1" key="1">
    <citation type="submission" date="2022-12" db="EMBL/GenBank/DDBJ databases">
        <title>Genome Sequence of Lasiodiplodia mahajangana.</title>
        <authorList>
            <person name="Buettner E."/>
        </authorList>
    </citation>
    <scope>NUCLEOTIDE SEQUENCE</scope>
    <source>
        <strain evidence="1">VT137</strain>
    </source>
</reference>
<proteinExistence type="predicted"/>
<protein>
    <submittedName>
        <fullName evidence="1">Uncharacterized protein</fullName>
    </submittedName>
</protein>
<keyword evidence="2" id="KW-1185">Reference proteome</keyword>
<comment type="caution">
    <text evidence="1">The sequence shown here is derived from an EMBL/GenBank/DDBJ whole genome shotgun (WGS) entry which is preliminary data.</text>
</comment>